<dbReference type="Gene3D" id="3.50.50.60">
    <property type="entry name" value="FAD/NAD(P)-binding domain"/>
    <property type="match status" value="1"/>
</dbReference>
<dbReference type="STRING" id="215243.A0A0D2DS12"/>
<reference evidence="3 4" key="1">
    <citation type="submission" date="2015-01" db="EMBL/GenBank/DDBJ databases">
        <title>The Genome Sequence of Exophiala oligosperma CBS72588.</title>
        <authorList>
            <consortium name="The Broad Institute Genomics Platform"/>
            <person name="Cuomo C."/>
            <person name="de Hoog S."/>
            <person name="Gorbushina A."/>
            <person name="Stielow B."/>
            <person name="Teixiera M."/>
            <person name="Abouelleil A."/>
            <person name="Chapman S.B."/>
            <person name="Priest M."/>
            <person name="Young S.K."/>
            <person name="Wortman J."/>
            <person name="Nusbaum C."/>
            <person name="Birren B."/>
        </authorList>
    </citation>
    <scope>NUCLEOTIDE SEQUENCE [LARGE SCALE GENOMIC DNA]</scope>
    <source>
        <strain evidence="3 4">CBS 72588</strain>
    </source>
</reference>
<comment type="cofactor">
    <cofactor evidence="1">
        <name>FAD</name>
        <dbReference type="ChEBI" id="CHEBI:57692"/>
    </cofactor>
</comment>
<dbReference type="EMBL" id="KN847341">
    <property type="protein sequence ID" value="KIW38459.1"/>
    <property type="molecule type" value="Genomic_DNA"/>
</dbReference>
<dbReference type="InterPro" id="IPR051209">
    <property type="entry name" value="FAD-bind_Monooxygenase_sf"/>
</dbReference>
<dbReference type="HOGENOM" id="CLU_1256013_0_0_1"/>
<dbReference type="RefSeq" id="XP_016258675.1">
    <property type="nucleotide sequence ID" value="XM_016410868.1"/>
</dbReference>
<dbReference type="VEuPathDB" id="FungiDB:PV06_09420"/>
<evidence type="ECO:0000313" key="3">
    <source>
        <dbReference type="EMBL" id="KIW38459.1"/>
    </source>
</evidence>
<comment type="similarity">
    <text evidence="2">Belongs to the FAD-binding monooxygenase family.</text>
</comment>
<dbReference type="PANTHER" id="PTHR42877">
    <property type="entry name" value="L-ORNITHINE N(5)-MONOOXYGENASE-RELATED"/>
    <property type="match status" value="1"/>
</dbReference>
<name>A0A0D2DS12_9EURO</name>
<accession>A0A0D2DS12</accession>
<gene>
    <name evidence="3" type="ORF">PV06_09420</name>
</gene>
<dbReference type="SUPFAM" id="SSF51905">
    <property type="entry name" value="FAD/NAD(P)-binding domain"/>
    <property type="match status" value="1"/>
</dbReference>
<proteinExistence type="inferred from homology"/>
<dbReference type="PANTHER" id="PTHR42877:SF5">
    <property type="entry name" value="L-ORNITHINE N(5)-MONOOXYGENASE-RELATED"/>
    <property type="match status" value="1"/>
</dbReference>
<dbReference type="GeneID" id="27361494"/>
<dbReference type="OrthoDB" id="74360at2759"/>
<evidence type="ECO:0000256" key="2">
    <source>
        <dbReference type="ARBA" id="ARBA00010139"/>
    </source>
</evidence>
<evidence type="ECO:0000256" key="1">
    <source>
        <dbReference type="ARBA" id="ARBA00001974"/>
    </source>
</evidence>
<evidence type="ECO:0008006" key="5">
    <source>
        <dbReference type="Google" id="ProtNLM"/>
    </source>
</evidence>
<dbReference type="InterPro" id="IPR036188">
    <property type="entry name" value="FAD/NAD-bd_sf"/>
</dbReference>
<keyword evidence="4" id="KW-1185">Reference proteome</keyword>
<sequence>MASTHEPRLIVIGCGVAGIALSARLRFDLGQRNFIIYEREKSAGGTWFLNTYPGVGCDADSHLYSFSFNPNPNWSKRFAEQPEILQYLNDTVDKFGIRPHVRLGVEVIESTWLSTQSVWRVGLHDLETDHYFVQGPPHTKHLTGLVCWIDRHTKLRHSSLDVPLGQKIGLDVPLGQNIGIRFGAASLEANRLVDTRLSVRPRDVYRSSDWDNSKPIIVRR</sequence>
<evidence type="ECO:0000313" key="4">
    <source>
        <dbReference type="Proteomes" id="UP000053342"/>
    </source>
</evidence>
<dbReference type="AlphaFoldDB" id="A0A0D2DS12"/>
<organism evidence="3 4">
    <name type="scientific">Exophiala oligosperma</name>
    <dbReference type="NCBI Taxonomy" id="215243"/>
    <lineage>
        <taxon>Eukaryota</taxon>
        <taxon>Fungi</taxon>
        <taxon>Dikarya</taxon>
        <taxon>Ascomycota</taxon>
        <taxon>Pezizomycotina</taxon>
        <taxon>Eurotiomycetes</taxon>
        <taxon>Chaetothyriomycetidae</taxon>
        <taxon>Chaetothyriales</taxon>
        <taxon>Herpotrichiellaceae</taxon>
        <taxon>Exophiala</taxon>
    </lineage>
</organism>
<dbReference type="Proteomes" id="UP000053342">
    <property type="component" value="Unassembled WGS sequence"/>
</dbReference>
<dbReference type="Pfam" id="PF13450">
    <property type="entry name" value="NAD_binding_8"/>
    <property type="match status" value="1"/>
</dbReference>
<protein>
    <recommendedName>
        <fullName evidence="5">FAD/NAD(P)-binding domain-containing protein</fullName>
    </recommendedName>
</protein>